<dbReference type="SUPFAM" id="SSF56801">
    <property type="entry name" value="Acetyl-CoA synthetase-like"/>
    <property type="match status" value="1"/>
</dbReference>
<feature type="compositionally biased region" description="Polar residues" evidence="1">
    <location>
        <begin position="1302"/>
        <end position="1311"/>
    </location>
</feature>
<feature type="region of interest" description="Disordered" evidence="1">
    <location>
        <begin position="1302"/>
        <end position="1340"/>
    </location>
</feature>
<dbReference type="PANTHER" id="PTHR43201:SF30">
    <property type="entry name" value="AMP-DEPENDENT SYNTHETASE_LIGASE DOMAIN-CONTAINING PROTEIN"/>
    <property type="match status" value="1"/>
</dbReference>
<keyword evidence="4" id="KW-0436">Ligase</keyword>
<dbReference type="PROSITE" id="PS00455">
    <property type="entry name" value="AMP_BINDING"/>
    <property type="match status" value="1"/>
</dbReference>
<dbReference type="InterPro" id="IPR042099">
    <property type="entry name" value="ANL_N_sf"/>
</dbReference>
<dbReference type="InterPro" id="IPR045851">
    <property type="entry name" value="AMP-bd_C_sf"/>
</dbReference>
<accession>A0A8H8TRI0</accession>
<dbReference type="CDD" id="cd12148">
    <property type="entry name" value="fungal_TF_MHR"/>
    <property type="match status" value="1"/>
</dbReference>
<dbReference type="Pfam" id="PF00501">
    <property type="entry name" value="AMP-binding"/>
    <property type="match status" value="1"/>
</dbReference>
<dbReference type="Proteomes" id="UP000658997">
    <property type="component" value="Unassembled WGS sequence"/>
</dbReference>
<dbReference type="Pfam" id="PF13193">
    <property type="entry name" value="AMP-binding_C"/>
    <property type="match status" value="1"/>
</dbReference>
<name>A0A8H8TRI0_9BASI</name>
<evidence type="ECO:0000256" key="1">
    <source>
        <dbReference type="SAM" id="MobiDB-lite"/>
    </source>
</evidence>
<evidence type="ECO:0000259" key="2">
    <source>
        <dbReference type="Pfam" id="PF00501"/>
    </source>
</evidence>
<dbReference type="PANTHER" id="PTHR43201">
    <property type="entry name" value="ACYL-COA SYNTHETASE"/>
    <property type="match status" value="1"/>
</dbReference>
<dbReference type="GO" id="GO:0006631">
    <property type="term" value="P:fatty acid metabolic process"/>
    <property type="evidence" value="ECO:0007669"/>
    <property type="project" value="TreeGrafter"/>
</dbReference>
<proteinExistence type="predicted"/>
<dbReference type="GO" id="GO:0031956">
    <property type="term" value="F:medium-chain fatty acid-CoA ligase activity"/>
    <property type="evidence" value="ECO:0007669"/>
    <property type="project" value="TreeGrafter"/>
</dbReference>
<reference evidence="4" key="1">
    <citation type="submission" date="2018-08" db="EMBL/GenBank/DDBJ databases">
        <authorList>
            <person name="Guldener U."/>
        </authorList>
    </citation>
    <scope>NUCLEOTIDE SEQUENCE</scope>
    <source>
        <strain evidence="4">UB2</strain>
    </source>
</reference>
<sequence>MRARSSFLASALSAAPKSMASNTFRNTARRQVRLVSSLQSSCQQHPTKRESNDGPLLSRVSGPTDKPLCELSLSQFWEEAVSKYAGLPALISKHEPASQHGKGGSSSDDCVRWTYGAMNEHIKSLVAGLHQLGIRKGDRVAVLMMNCSAYGALQWACAEVGAILVTLNPAYSTSELRRALNLVEATTLFVVPSLRVTNYLESLLELLPSLSSPATTSGDPTVLQDETLPCLKRIVVIDNLDNRPRYWESNSVLAQQGKSFSYAMSVLNGRALDYRDLLVSSPSTLEQDELLNTDVINLQLTSGTTGQPKAVALTSRNLLNNGIAIGDNLRFTDADKLCNIPPLFHCFGLVLGNLAAWTHGASVVYAAEGFDPLRALRAVSEERCTAMHGVPTHFIAELELLDSAREHAEDPTRFPLPKGMLEGETFDFSSLRTGLTSGSTVPIALMEALVSPGKLGLRDQTVVYGMTETSPVTFGCDVDAPIVRRCETVGRVYPHVHAKIVSPDDSTGKPLPVGQPGELCTAGYVVMEGYWKDPRRTNEAMEKHPDEPDIVWMRTGDIGIMDQEGYVRIVGRSKDVIIRGGENLFPPNIENCIDHMEGVATNAVIAVPDEKYGEAVGVFVARSYAEAHVTPAEIRAYVKKHVGGQSAPTWVWFLGEEGVAPEFPKTASGKIQKERPWCSNCKGKNKPCVYDTGTIRIKKQEEDVLQAARREAGTLALPGTSRSYTLYSELNLLYNRLWEQTRGYWAKQNATLGDGSRPQITAINYQHGLSQILRRTIDSLAVKTLPFGDQLQVPSIALGAGQSDQPGRYADTFTPVSIRILSGDGTFGKARLLQLIDLAFNSHPFLSAIVSRTLFLEDIEDETYDRQLFDCILIAALGLREHFAGAVGARACTEELPEIEDLIPKTTDILNRVKLGTLNASKMHVSIQCMMLLAWHELAQGFLKRASTWWTFVCGLLVQARYLAAQEDQLECIVNGVDKLVVKEEELNNMRAISQLLLLWLQLSLGSIPTHNALLSRSHVGREAPKLGSAMWELEEISGNISMVESFHASSTMVRNIESLLGCLTERFADHKMSKSPAARHPSTIYNDYELAWRVNTTLVQASTMCSSKIIAIPATSFAALLLCMQANRQDRSPMSAQRVDLIIKICAAVSLQLRDIFGDAEGLDSGSPSNGDLLISHMRARALSTAAMDEALVAVTMVEAIAHTFEGLLNLSSSDASPSNGNEVGDIFDLSDEARQHVVEKLGVIMGILCTIIDCFDNIPKRGKRAKQTASKLAGLRTRLEELNVQADVSFAFEVALSSSGSSQGATQETHPGVKQEPSFDFPSNTNELMPSQSSSNLQQTGPWAYEEVAAFDSSSYSRLAAGSQCNRAEAPSSYQTSPYVNHYAAQQPTGHVRYGPGPLSAAFREEKSSGEGPPDTTYPFTFGADLPGQHYHEPPARTTGYSGSTTFSSAAYSGSAQAQSLPYSYTAESSAHKTHIALASGQGVWEPTPGYAATRGYTQATQSYAGNRIAPVRFTDNYVEWH</sequence>
<feature type="region of interest" description="Disordered" evidence="1">
    <location>
        <begin position="35"/>
        <end position="61"/>
    </location>
</feature>
<dbReference type="EMBL" id="ULHB01000027">
    <property type="protein sequence ID" value="SYW77757.1"/>
    <property type="molecule type" value="Genomic_DNA"/>
</dbReference>
<dbReference type="InterPro" id="IPR000873">
    <property type="entry name" value="AMP-dep_synth/lig_dom"/>
</dbReference>
<feature type="compositionally biased region" description="Polar residues" evidence="1">
    <location>
        <begin position="35"/>
        <end position="45"/>
    </location>
</feature>
<dbReference type="Gene3D" id="3.30.300.30">
    <property type="match status" value="1"/>
</dbReference>
<dbReference type="InterPro" id="IPR025110">
    <property type="entry name" value="AMP-bd_C"/>
</dbReference>
<dbReference type="Gene3D" id="3.40.50.12780">
    <property type="entry name" value="N-terminal domain of ligase-like"/>
    <property type="match status" value="1"/>
</dbReference>
<protein>
    <submittedName>
        <fullName evidence="4">Related to Long-chain-fatty-acid--CoA ligase</fullName>
    </submittedName>
</protein>
<dbReference type="InterPro" id="IPR020845">
    <property type="entry name" value="AMP-binding_CS"/>
</dbReference>
<gene>
    <name evidence="4" type="ORF">UBRO2_01949</name>
</gene>
<organism evidence="4 5">
    <name type="scientific">Ustilago bromivora</name>
    <dbReference type="NCBI Taxonomy" id="307758"/>
    <lineage>
        <taxon>Eukaryota</taxon>
        <taxon>Fungi</taxon>
        <taxon>Dikarya</taxon>
        <taxon>Basidiomycota</taxon>
        <taxon>Ustilaginomycotina</taxon>
        <taxon>Ustilaginomycetes</taxon>
        <taxon>Ustilaginales</taxon>
        <taxon>Ustilaginaceae</taxon>
        <taxon>Ustilago</taxon>
    </lineage>
</organism>
<evidence type="ECO:0000259" key="3">
    <source>
        <dbReference type="Pfam" id="PF13193"/>
    </source>
</evidence>
<feature type="domain" description="AMP-binding enzyme C-terminal" evidence="3">
    <location>
        <begin position="589"/>
        <end position="670"/>
    </location>
</feature>
<keyword evidence="5" id="KW-1185">Reference proteome</keyword>
<feature type="compositionally biased region" description="Polar residues" evidence="1">
    <location>
        <begin position="1323"/>
        <end position="1340"/>
    </location>
</feature>
<feature type="domain" description="AMP-dependent synthetase/ligase" evidence="2">
    <location>
        <begin position="79"/>
        <end position="531"/>
    </location>
</feature>
<comment type="caution">
    <text evidence="4">The sequence shown here is derived from an EMBL/GenBank/DDBJ whole genome shotgun (WGS) entry which is preliminary data.</text>
</comment>
<evidence type="ECO:0000313" key="4">
    <source>
        <dbReference type="EMBL" id="SYW77757.1"/>
    </source>
</evidence>
<evidence type="ECO:0000313" key="5">
    <source>
        <dbReference type="Proteomes" id="UP000658997"/>
    </source>
</evidence>